<evidence type="ECO:0000313" key="2">
    <source>
        <dbReference type="Proteomes" id="UP000317512"/>
    </source>
</evidence>
<gene>
    <name evidence="1" type="ORF">FOY43_01100</name>
</gene>
<sequence>MENRINLDNIHLAIWNPRFETIDKLEFNFMDVFKLHDKNYSTKTEIEKISELYNENRQNFYELFYSIKDRFHSVNEKIQFIKNDDHYIVIEGNRRLSCLLIMKNIDKYIELIPKLTDNNINEESINPYIEKLSKLYLFLLSIKDKIDTQNIKEYLDFDEYYVFTKNEDISNSLFIKHTPAKPVGQLPWNKGKYYYDIWTMFNNEKWFEQEDIDEEKTRFLFSKSKNAMFSDYKKAAFLVKFFTYIKDDDAILRDEMINTQPTAFEPDFIRNTIKSTLNLIDDNLNYKDFYDLEFDAKSRDYINNGQFKLEHVFSFIKELKENNMQTTRFNTDNKNEIIDIFFNHLNLNIVNEDISKKEFLNKFMLMSQNELKSYKKIIRTKKVIDLIDCRLTQFHYSNGIIKDLKKRKADVLIELINQIHHNTNFEKSKFFINAIQSSIRTIIEYVIKLIVFNAIKNCVTFDNEYLEFCKILNHKINSPIRYISKTEKASLTYALLFDSQVDIPENQEILEEDELDDEENKEVKNSQLRKIFKNLLKSDNGVLKTLEKLCTNNVFIKSFYDFFEDKLSISDFYLFVNSNWTTINTFIHKIFLKDFTKTVDIYKKITLNNNKILKNFLEIIQKLKFNIVNEVIDEINKETDISWEGKIA</sequence>
<protein>
    <submittedName>
        <fullName evidence="1">Uncharacterized protein</fullName>
    </submittedName>
</protein>
<name>A0A5B8JB04_9MOLU</name>
<organism evidence="1 2">
    <name type="scientific">Mycoplasma anserisalpingitidis</name>
    <dbReference type="NCBI Taxonomy" id="519450"/>
    <lineage>
        <taxon>Bacteria</taxon>
        <taxon>Bacillati</taxon>
        <taxon>Mycoplasmatota</taxon>
        <taxon>Mollicutes</taxon>
        <taxon>Mycoplasmataceae</taxon>
        <taxon>Mycoplasma</taxon>
    </lineage>
</organism>
<dbReference type="Proteomes" id="UP000317512">
    <property type="component" value="Chromosome"/>
</dbReference>
<accession>A0A5B8JB04</accession>
<proteinExistence type="predicted"/>
<dbReference type="OrthoDB" id="401409at2"/>
<reference evidence="2" key="1">
    <citation type="submission" date="2019-07" db="EMBL/GenBank/DDBJ databases">
        <title>Complete genome sequences of three Mycoplasma sp. 1220 strains.</title>
        <authorList>
            <person name="Grozner D."/>
            <person name="Forro B."/>
            <person name="Kovacs A.B."/>
            <person name="Marton S."/>
            <person name="Banyai K."/>
            <person name="Kreizinger Z."/>
            <person name="Sulyok K.M."/>
            <person name="Gyuranecz M."/>
        </authorList>
    </citation>
    <scope>NUCLEOTIDE SEQUENCE [LARGE SCALE GENOMIC DNA]</scope>
    <source>
        <strain evidence="2">MYCAV93</strain>
    </source>
</reference>
<dbReference type="RefSeq" id="WP_146308733.1">
    <property type="nucleotide sequence ID" value="NZ_CP041663.1"/>
</dbReference>
<evidence type="ECO:0000313" key="1">
    <source>
        <dbReference type="EMBL" id="QDY88262.1"/>
    </source>
</evidence>
<dbReference type="AlphaFoldDB" id="A0A5B8JB04"/>
<dbReference type="EMBL" id="CP041663">
    <property type="protein sequence ID" value="QDY88262.1"/>
    <property type="molecule type" value="Genomic_DNA"/>
</dbReference>